<evidence type="ECO:0000313" key="3">
    <source>
        <dbReference type="EMBL" id="OGD52600.1"/>
    </source>
</evidence>
<accession>A0A1F5DBX2</accession>
<feature type="region of interest" description="Disordered" evidence="1">
    <location>
        <begin position="222"/>
        <end position="242"/>
    </location>
</feature>
<reference evidence="3 4" key="1">
    <citation type="journal article" date="2016" name="Nat. Commun.">
        <title>Thousands of microbial genomes shed light on interconnected biogeochemical processes in an aquifer system.</title>
        <authorList>
            <person name="Anantharaman K."/>
            <person name="Brown C.T."/>
            <person name="Hug L.A."/>
            <person name="Sharon I."/>
            <person name="Castelle C.J."/>
            <person name="Probst A.J."/>
            <person name="Thomas B.C."/>
            <person name="Singh A."/>
            <person name="Wilkins M.J."/>
            <person name="Karaoz U."/>
            <person name="Brodie E.L."/>
            <person name="Williams K.H."/>
            <person name="Hubbard S.S."/>
            <person name="Banfield J.F."/>
        </authorList>
    </citation>
    <scope>NUCLEOTIDE SEQUENCE [LARGE SCALE GENOMIC DNA]</scope>
</reference>
<gene>
    <name evidence="3" type="ORF">A3J78_01200</name>
</gene>
<organism evidence="3 4">
    <name type="scientific">Candidatus Beckwithbacteria bacterium RBG_13_35_6</name>
    <dbReference type="NCBI Taxonomy" id="1797456"/>
    <lineage>
        <taxon>Bacteria</taxon>
        <taxon>Candidatus Beckwithiibacteriota</taxon>
    </lineage>
</organism>
<feature type="domain" description="TraC-like" evidence="2">
    <location>
        <begin position="24"/>
        <end position="189"/>
    </location>
</feature>
<evidence type="ECO:0000256" key="1">
    <source>
        <dbReference type="SAM" id="MobiDB-lite"/>
    </source>
</evidence>
<dbReference type="InterPro" id="IPR058596">
    <property type="entry name" value="TraC-like_dom"/>
</dbReference>
<dbReference type="Proteomes" id="UP000178758">
    <property type="component" value="Unassembled WGS sequence"/>
</dbReference>
<dbReference type="EMBL" id="MEZJ01000051">
    <property type="protein sequence ID" value="OGD52600.1"/>
    <property type="molecule type" value="Genomic_DNA"/>
</dbReference>
<sequence>MPAPPITASTQQHLDIEDIKDDLIILKDGSCCIVMQTNAVNFDLLSEAEQDATIYAYAGLLNSLSFPIQLFITSRKKDISSYLQLLKNQKAKVESEKLKEQIGKYQKFIEQTVKENMVLEKDFYVVIPFSSYELGVSKSVKSSLAGRKKDLPFSKSFIIQKAKTSLMPKRDHIFKQFTRLGLKIKQLNTKELIELLYKIYNPDDVGQFLSSNEDYEVSLVEPNISPSDQQTENKQDTANNTV</sequence>
<evidence type="ECO:0000259" key="2">
    <source>
        <dbReference type="Pfam" id="PF26593"/>
    </source>
</evidence>
<dbReference type="AlphaFoldDB" id="A0A1F5DBX2"/>
<protein>
    <recommendedName>
        <fullName evidence="2">TraC-like domain-containing protein</fullName>
    </recommendedName>
</protein>
<dbReference type="Pfam" id="PF26593">
    <property type="entry name" value="TraC-like"/>
    <property type="match status" value="1"/>
</dbReference>
<evidence type="ECO:0000313" key="4">
    <source>
        <dbReference type="Proteomes" id="UP000178758"/>
    </source>
</evidence>
<name>A0A1F5DBX2_9BACT</name>
<proteinExistence type="predicted"/>
<feature type="compositionally biased region" description="Polar residues" evidence="1">
    <location>
        <begin position="224"/>
        <end position="242"/>
    </location>
</feature>
<comment type="caution">
    <text evidence="3">The sequence shown here is derived from an EMBL/GenBank/DDBJ whole genome shotgun (WGS) entry which is preliminary data.</text>
</comment>